<organism evidence="2 3">
    <name type="scientific">Pisolithus microcarpus 441</name>
    <dbReference type="NCBI Taxonomy" id="765257"/>
    <lineage>
        <taxon>Eukaryota</taxon>
        <taxon>Fungi</taxon>
        <taxon>Dikarya</taxon>
        <taxon>Basidiomycota</taxon>
        <taxon>Agaricomycotina</taxon>
        <taxon>Agaricomycetes</taxon>
        <taxon>Agaricomycetidae</taxon>
        <taxon>Boletales</taxon>
        <taxon>Sclerodermatineae</taxon>
        <taxon>Pisolithaceae</taxon>
        <taxon>Pisolithus</taxon>
    </lineage>
</organism>
<protein>
    <submittedName>
        <fullName evidence="2">Uncharacterized protein</fullName>
    </submittedName>
</protein>
<dbReference type="EMBL" id="KN833751">
    <property type="protein sequence ID" value="KIK21455.1"/>
    <property type="molecule type" value="Genomic_DNA"/>
</dbReference>
<evidence type="ECO:0000313" key="3">
    <source>
        <dbReference type="Proteomes" id="UP000054018"/>
    </source>
</evidence>
<evidence type="ECO:0000256" key="1">
    <source>
        <dbReference type="SAM" id="MobiDB-lite"/>
    </source>
</evidence>
<sequence length="109" mass="12380">MNFFRTGTRRGTLQTRPQSPPRRSQENGQNELLFFSLQTTGAVLIALLKRRFGLTGDVCVWYDERMNDDVKVLRSHARHLMDTGSKRISGYLSSEARSTCSSKEVVPCI</sequence>
<dbReference type="Proteomes" id="UP000054018">
    <property type="component" value="Unassembled WGS sequence"/>
</dbReference>
<accession>A0A0C9Y9U8</accession>
<evidence type="ECO:0000313" key="2">
    <source>
        <dbReference type="EMBL" id="KIK21455.1"/>
    </source>
</evidence>
<name>A0A0C9Y9U8_9AGAM</name>
<gene>
    <name evidence="2" type="ORF">PISMIDRAFT_681138</name>
</gene>
<keyword evidence="3" id="KW-1185">Reference proteome</keyword>
<feature type="compositionally biased region" description="Low complexity" evidence="1">
    <location>
        <begin position="1"/>
        <end position="16"/>
    </location>
</feature>
<dbReference type="AlphaFoldDB" id="A0A0C9Y9U8"/>
<proteinExistence type="predicted"/>
<reference evidence="3" key="2">
    <citation type="submission" date="2015-01" db="EMBL/GenBank/DDBJ databases">
        <title>Evolutionary Origins and Diversification of the Mycorrhizal Mutualists.</title>
        <authorList>
            <consortium name="DOE Joint Genome Institute"/>
            <consortium name="Mycorrhizal Genomics Consortium"/>
            <person name="Kohler A."/>
            <person name="Kuo A."/>
            <person name="Nagy L.G."/>
            <person name="Floudas D."/>
            <person name="Copeland A."/>
            <person name="Barry K.W."/>
            <person name="Cichocki N."/>
            <person name="Veneault-Fourrey C."/>
            <person name="LaButti K."/>
            <person name="Lindquist E.A."/>
            <person name="Lipzen A."/>
            <person name="Lundell T."/>
            <person name="Morin E."/>
            <person name="Murat C."/>
            <person name="Riley R."/>
            <person name="Ohm R."/>
            <person name="Sun H."/>
            <person name="Tunlid A."/>
            <person name="Henrissat B."/>
            <person name="Grigoriev I.V."/>
            <person name="Hibbett D.S."/>
            <person name="Martin F."/>
        </authorList>
    </citation>
    <scope>NUCLEOTIDE SEQUENCE [LARGE SCALE GENOMIC DNA]</scope>
    <source>
        <strain evidence="3">441</strain>
    </source>
</reference>
<reference evidence="2 3" key="1">
    <citation type="submission" date="2014-04" db="EMBL/GenBank/DDBJ databases">
        <authorList>
            <consortium name="DOE Joint Genome Institute"/>
            <person name="Kuo A."/>
            <person name="Kohler A."/>
            <person name="Costa M.D."/>
            <person name="Nagy L.G."/>
            <person name="Floudas D."/>
            <person name="Copeland A."/>
            <person name="Barry K.W."/>
            <person name="Cichocki N."/>
            <person name="Veneault-Fourrey C."/>
            <person name="LaButti K."/>
            <person name="Lindquist E.A."/>
            <person name="Lipzen A."/>
            <person name="Lundell T."/>
            <person name="Morin E."/>
            <person name="Murat C."/>
            <person name="Sun H."/>
            <person name="Tunlid A."/>
            <person name="Henrissat B."/>
            <person name="Grigoriev I.V."/>
            <person name="Hibbett D.S."/>
            <person name="Martin F."/>
            <person name="Nordberg H.P."/>
            <person name="Cantor M.N."/>
            <person name="Hua S.X."/>
        </authorList>
    </citation>
    <scope>NUCLEOTIDE SEQUENCE [LARGE SCALE GENOMIC DNA]</scope>
    <source>
        <strain evidence="2 3">441</strain>
    </source>
</reference>
<dbReference type="HOGENOM" id="CLU_2185019_0_0_1"/>
<feature type="region of interest" description="Disordered" evidence="1">
    <location>
        <begin position="1"/>
        <end position="29"/>
    </location>
</feature>